<protein>
    <recommendedName>
        <fullName evidence="5">Lipoprotein with Yx(FWY)xxD motif</fullName>
    </recommendedName>
</protein>
<sequence length="190" mass="18888">MLPRPVLSALALALLVACGQDVTPPDGGATGGEAARAPVDAEAAPADSGHASTNASAGGATLMLEGGETGYVADASGAALYYLEGNTDGSKCDDACQQVWPPVMLGSGDAPVAGPGLQQPAVATLQTPSGAHHVTYHGKPLYRYAGDRGARTTTGHDVQDDWGHWKLAGVDGGAASPASGQDAPSQTATR</sequence>
<reference evidence="3" key="2">
    <citation type="submission" date="2023-04" db="EMBL/GenBank/DDBJ databases">
        <authorList>
            <person name="Sun J.-Q."/>
        </authorList>
    </citation>
    <scope>NUCLEOTIDE SEQUENCE</scope>
    <source>
        <strain evidence="3">CC-YY355</strain>
    </source>
</reference>
<feature type="compositionally biased region" description="Low complexity" evidence="1">
    <location>
        <begin position="33"/>
        <end position="47"/>
    </location>
</feature>
<dbReference type="InterPro" id="IPR005297">
    <property type="entry name" value="Lipoprotein_repeat"/>
</dbReference>
<feature type="region of interest" description="Disordered" evidence="1">
    <location>
        <begin position="26"/>
        <end position="54"/>
    </location>
</feature>
<feature type="signal peptide" evidence="2">
    <location>
        <begin position="1"/>
        <end position="19"/>
    </location>
</feature>
<evidence type="ECO:0008006" key="5">
    <source>
        <dbReference type="Google" id="ProtNLM"/>
    </source>
</evidence>
<dbReference type="Pfam" id="PF03640">
    <property type="entry name" value="Lipoprotein_15"/>
    <property type="match status" value="1"/>
</dbReference>
<feature type="region of interest" description="Disordered" evidence="1">
    <location>
        <begin position="168"/>
        <end position="190"/>
    </location>
</feature>
<dbReference type="Proteomes" id="UP001160550">
    <property type="component" value="Unassembled WGS sequence"/>
</dbReference>
<feature type="compositionally biased region" description="Polar residues" evidence="1">
    <location>
        <begin position="178"/>
        <end position="190"/>
    </location>
</feature>
<dbReference type="EMBL" id="JARYGX010000020">
    <property type="protein sequence ID" value="MDH7453477.1"/>
    <property type="molecule type" value="Genomic_DNA"/>
</dbReference>
<feature type="chain" id="PRO_5047491996" description="Lipoprotein with Yx(FWY)xxD motif" evidence="2">
    <location>
        <begin position="20"/>
        <end position="190"/>
    </location>
</feature>
<evidence type="ECO:0000256" key="2">
    <source>
        <dbReference type="SAM" id="SignalP"/>
    </source>
</evidence>
<dbReference type="RefSeq" id="WP_280942694.1">
    <property type="nucleotide sequence ID" value="NZ_JARYGX010000020.1"/>
</dbReference>
<evidence type="ECO:0000256" key="1">
    <source>
        <dbReference type="SAM" id="MobiDB-lite"/>
    </source>
</evidence>
<proteinExistence type="predicted"/>
<accession>A0ABT6MS85</accession>
<organism evidence="3 4">
    <name type="scientific">Luteimonas composti</name>
    <dbReference type="NCBI Taxonomy" id="398257"/>
    <lineage>
        <taxon>Bacteria</taxon>
        <taxon>Pseudomonadati</taxon>
        <taxon>Pseudomonadota</taxon>
        <taxon>Gammaproteobacteria</taxon>
        <taxon>Lysobacterales</taxon>
        <taxon>Lysobacteraceae</taxon>
        <taxon>Luteimonas</taxon>
    </lineage>
</organism>
<dbReference type="PANTHER" id="PTHR39335">
    <property type="entry name" value="BLL4220 PROTEIN"/>
    <property type="match status" value="1"/>
</dbReference>
<dbReference type="PANTHER" id="PTHR39335:SF1">
    <property type="entry name" value="BLL4220 PROTEIN"/>
    <property type="match status" value="1"/>
</dbReference>
<gene>
    <name evidence="3" type="ORF">QF205_10425</name>
</gene>
<reference evidence="3" key="1">
    <citation type="journal article" date="2007" name="Int. J. Syst. Evol. Microbiol.">
        <title>Luteimonas composti sp. nov., a moderately thermophilic bacterium isolated from food waste.</title>
        <authorList>
            <person name="Young C.C."/>
            <person name="Kampfer P."/>
            <person name="Chen W.M."/>
            <person name="Yen W.S."/>
            <person name="Arun A.B."/>
            <person name="Lai W.A."/>
            <person name="Shen F.T."/>
            <person name="Rekha P.D."/>
            <person name="Lin K.Y."/>
            <person name="Chou J.H."/>
        </authorList>
    </citation>
    <scope>NUCLEOTIDE SEQUENCE</scope>
    <source>
        <strain evidence="3">CC-YY355</strain>
    </source>
</reference>
<keyword evidence="4" id="KW-1185">Reference proteome</keyword>
<name>A0ABT6MS85_9GAMM</name>
<comment type="caution">
    <text evidence="3">The sequence shown here is derived from an EMBL/GenBank/DDBJ whole genome shotgun (WGS) entry which is preliminary data.</text>
</comment>
<keyword evidence="2" id="KW-0732">Signal</keyword>
<dbReference type="PROSITE" id="PS51257">
    <property type="entry name" value="PROKAR_LIPOPROTEIN"/>
    <property type="match status" value="1"/>
</dbReference>
<evidence type="ECO:0000313" key="3">
    <source>
        <dbReference type="EMBL" id="MDH7453477.1"/>
    </source>
</evidence>
<evidence type="ECO:0000313" key="4">
    <source>
        <dbReference type="Proteomes" id="UP001160550"/>
    </source>
</evidence>